<gene>
    <name evidence="2" type="ORF">D477_008178</name>
</gene>
<name>N1V0A8_9MICC</name>
<dbReference type="EMBL" id="ANPE02000103">
    <property type="protein sequence ID" value="EMY34730.1"/>
    <property type="molecule type" value="Genomic_DNA"/>
</dbReference>
<keyword evidence="3" id="KW-1185">Reference proteome</keyword>
<reference evidence="2 3" key="1">
    <citation type="journal article" date="2013" name="Genome Announc.">
        <title>Draft Genome Sequence of Arthrobacter crystallopoietes Strain BAB-32, Revealing Genes for Bioremediation.</title>
        <authorList>
            <person name="Joshi M.N."/>
            <person name="Pandit A.S."/>
            <person name="Sharma A."/>
            <person name="Pandya R.V."/>
            <person name="Desai S.M."/>
            <person name="Saxena A.K."/>
            <person name="Bagatharia S.B."/>
        </authorList>
    </citation>
    <scope>NUCLEOTIDE SEQUENCE [LARGE SCALE GENOMIC DNA]</scope>
    <source>
        <strain evidence="2 3">BAB-32</strain>
    </source>
</reference>
<feature type="region of interest" description="Disordered" evidence="1">
    <location>
        <begin position="82"/>
        <end position="144"/>
    </location>
</feature>
<dbReference type="RefSeq" id="WP_005268486.1">
    <property type="nucleotide sequence ID" value="NZ_ANPE02000103.1"/>
</dbReference>
<comment type="caution">
    <text evidence="2">The sequence shown here is derived from an EMBL/GenBank/DDBJ whole genome shotgun (WGS) entry which is preliminary data.</text>
</comment>
<dbReference type="Pfam" id="PF20242">
    <property type="entry name" value="Emfourin"/>
    <property type="match status" value="1"/>
</dbReference>
<evidence type="ECO:0000313" key="2">
    <source>
        <dbReference type="EMBL" id="EMY34730.1"/>
    </source>
</evidence>
<evidence type="ECO:0000313" key="3">
    <source>
        <dbReference type="Proteomes" id="UP000010729"/>
    </source>
</evidence>
<proteinExistence type="predicted"/>
<dbReference type="Proteomes" id="UP000010729">
    <property type="component" value="Unassembled WGS sequence"/>
</dbReference>
<sequence>MRIAVRRTGGFAGLTMRWAVDVTQPELGDIWMPLIESCPWEDVPDLANQPDRYMYSISAGERNATLPEREVTGPWRDLVDRTRDAARHDREAAAPLDQPGEEQAEVLAPERLATEPSRPITGRGNRLFPRRPEESDDVGPPQPS</sequence>
<evidence type="ECO:0000256" key="1">
    <source>
        <dbReference type="SAM" id="MobiDB-lite"/>
    </source>
</evidence>
<dbReference type="InterPro" id="IPR049457">
    <property type="entry name" value="Emfourin"/>
</dbReference>
<protein>
    <submittedName>
        <fullName evidence="2">Uncharacterized protein</fullName>
    </submittedName>
</protein>
<feature type="compositionally biased region" description="Basic and acidic residues" evidence="1">
    <location>
        <begin position="82"/>
        <end position="92"/>
    </location>
</feature>
<accession>N1V0A8</accession>
<organism evidence="2 3">
    <name type="scientific">Arthrobacter crystallopoietes BAB-32</name>
    <dbReference type="NCBI Taxonomy" id="1246476"/>
    <lineage>
        <taxon>Bacteria</taxon>
        <taxon>Bacillati</taxon>
        <taxon>Actinomycetota</taxon>
        <taxon>Actinomycetes</taxon>
        <taxon>Micrococcales</taxon>
        <taxon>Micrococcaceae</taxon>
        <taxon>Crystallibacter</taxon>
    </lineage>
</organism>
<dbReference type="AlphaFoldDB" id="N1V0A8"/>